<dbReference type="InterPro" id="IPR007486">
    <property type="entry name" value="YebE"/>
</dbReference>
<gene>
    <name evidence="2" type="ORF">V5F30_04615</name>
</gene>
<sequence>MAGTGDLLGQLIGAALGSGSVRGGGAQQSGGGLPGGLGDILGQVLGGGAGGSGAGGGAQGGGGLPGGLGDILGQVLGGGSQRGGSGGAPSGLPGGLGDILGQVLGGGRGAPQGGPSGGGAGGSSGGLEDILGQILGGGAGGPSGGSTQGGGMSGGAGGGLGDLASEALGRGGSSTAGGYPQPEPVPPSDYRQPQPSPQPGHQPSASGGSDLMRYGGLAIMGMLAWKAYRKWQAGAGGRAAFTSGTPDAAFSPAAAPGGPEAFSGVLLSAMAAAAQADGEIDEEEVSRIGGGLERMGAGSPQRDALIAILTTPVDPNEVVAAATTPEAALQIYAASALAIRPDNDAEHAYLDWLAGALGIEPGLKAQIEGELNA</sequence>
<feature type="compositionally biased region" description="Gly residues" evidence="1">
    <location>
        <begin position="74"/>
        <end position="125"/>
    </location>
</feature>
<dbReference type="Pfam" id="PF04391">
    <property type="entry name" value="DUF533"/>
    <property type="match status" value="1"/>
</dbReference>
<comment type="caution">
    <text evidence="2">The sequence shown here is derived from an EMBL/GenBank/DDBJ whole genome shotgun (WGS) entry which is preliminary data.</text>
</comment>
<keyword evidence="3" id="KW-1185">Reference proteome</keyword>
<reference evidence="2 3" key="1">
    <citation type="submission" date="2024-02" db="EMBL/GenBank/DDBJ databases">
        <title>Expansion and revision of Xanthobacter and proposal of Roseixanthobacter gen. nov.</title>
        <authorList>
            <person name="Soltysiak M.P.M."/>
            <person name="Jalihal A."/>
            <person name="Ory A."/>
            <person name="Chrisophersen C."/>
            <person name="Lee A.D."/>
            <person name="Boulton J."/>
            <person name="Springer M."/>
        </authorList>
    </citation>
    <scope>NUCLEOTIDE SEQUENCE [LARGE SCALE GENOMIC DNA]</scope>
    <source>
        <strain evidence="2 3">CB5</strain>
    </source>
</reference>
<proteinExistence type="predicted"/>
<dbReference type="InterPro" id="IPR029024">
    <property type="entry name" value="TerB-like"/>
</dbReference>
<dbReference type="SUPFAM" id="SSF158682">
    <property type="entry name" value="TerB-like"/>
    <property type="match status" value="1"/>
</dbReference>
<evidence type="ECO:0000313" key="3">
    <source>
        <dbReference type="Proteomes" id="UP001604043"/>
    </source>
</evidence>
<accession>A0ABW6ZE69</accession>
<dbReference type="Gene3D" id="1.10.3680.10">
    <property type="entry name" value="TerB-like"/>
    <property type="match status" value="1"/>
</dbReference>
<dbReference type="Proteomes" id="UP001604043">
    <property type="component" value="Unassembled WGS sequence"/>
</dbReference>
<name>A0ABW6ZE69_9HYPH</name>
<evidence type="ECO:0000256" key="1">
    <source>
        <dbReference type="SAM" id="MobiDB-lite"/>
    </source>
</evidence>
<dbReference type="CDD" id="cd07178">
    <property type="entry name" value="terB_like_YebE"/>
    <property type="match status" value="1"/>
</dbReference>
<organism evidence="2 3">
    <name type="scientific">Xanthobacter aminoxidans</name>
    <dbReference type="NCBI Taxonomy" id="186280"/>
    <lineage>
        <taxon>Bacteria</taxon>
        <taxon>Pseudomonadati</taxon>
        <taxon>Pseudomonadota</taxon>
        <taxon>Alphaproteobacteria</taxon>
        <taxon>Hyphomicrobiales</taxon>
        <taxon>Xanthobacteraceae</taxon>
        <taxon>Xanthobacter</taxon>
    </lineage>
</organism>
<feature type="compositionally biased region" description="Gly residues" evidence="1">
    <location>
        <begin position="134"/>
        <end position="161"/>
    </location>
</feature>
<protein>
    <submittedName>
        <fullName evidence="2">DUF533 domain-containing protein</fullName>
    </submittedName>
</protein>
<evidence type="ECO:0000313" key="2">
    <source>
        <dbReference type="EMBL" id="MFG1251473.1"/>
    </source>
</evidence>
<feature type="region of interest" description="Disordered" evidence="1">
    <location>
        <begin position="74"/>
        <end position="209"/>
    </location>
</feature>
<dbReference type="EMBL" id="JBAFUR010000001">
    <property type="protein sequence ID" value="MFG1251473.1"/>
    <property type="molecule type" value="Genomic_DNA"/>
</dbReference>
<dbReference type="RefSeq" id="WP_394006135.1">
    <property type="nucleotide sequence ID" value="NZ_JBAFUR010000001.1"/>
</dbReference>